<dbReference type="PANTHER" id="PTHR43304:SF1">
    <property type="entry name" value="PAC DOMAIN-CONTAINING PROTEIN"/>
    <property type="match status" value="1"/>
</dbReference>
<dbReference type="Pfam" id="PF02518">
    <property type="entry name" value="HATPase_c"/>
    <property type="match status" value="1"/>
</dbReference>
<dbReference type="InterPro" id="IPR000014">
    <property type="entry name" value="PAS"/>
</dbReference>
<dbReference type="EC" id="2.7.13.3" evidence="2"/>
<dbReference type="PRINTS" id="PR00344">
    <property type="entry name" value="BCTRLSENSOR"/>
</dbReference>
<dbReference type="InterPro" id="IPR005467">
    <property type="entry name" value="His_kinase_dom"/>
</dbReference>
<dbReference type="PROSITE" id="PS50112">
    <property type="entry name" value="PAS"/>
    <property type="match status" value="2"/>
</dbReference>
<evidence type="ECO:0000313" key="10">
    <source>
        <dbReference type="EMBL" id="MBK0379353.1"/>
    </source>
</evidence>
<dbReference type="PROSITE" id="PS50109">
    <property type="entry name" value="HIS_KIN"/>
    <property type="match status" value="1"/>
</dbReference>
<keyword evidence="11" id="KW-1185">Reference proteome</keyword>
<keyword evidence="4" id="KW-0808">Transferase</keyword>
<evidence type="ECO:0000259" key="7">
    <source>
        <dbReference type="PROSITE" id="PS50109"/>
    </source>
</evidence>
<dbReference type="Pfam" id="PF00989">
    <property type="entry name" value="PAS"/>
    <property type="match status" value="1"/>
</dbReference>
<dbReference type="NCBIfam" id="TIGR00229">
    <property type="entry name" value="sensory_box"/>
    <property type="match status" value="3"/>
</dbReference>
<dbReference type="InterPro" id="IPR003661">
    <property type="entry name" value="HisK_dim/P_dom"/>
</dbReference>
<dbReference type="GO" id="GO:0006355">
    <property type="term" value="P:regulation of DNA-templated transcription"/>
    <property type="evidence" value="ECO:0007669"/>
    <property type="project" value="InterPro"/>
</dbReference>
<dbReference type="CDD" id="cd00130">
    <property type="entry name" value="PAS"/>
    <property type="match status" value="3"/>
</dbReference>
<comment type="caution">
    <text evidence="10">The sequence shown here is derived from an EMBL/GenBank/DDBJ whole genome shotgun (WGS) entry which is preliminary data.</text>
</comment>
<feature type="domain" description="PAC" evidence="9">
    <location>
        <begin position="490"/>
        <end position="542"/>
    </location>
</feature>
<proteinExistence type="predicted"/>
<dbReference type="FunFam" id="3.30.450.20:FF:000099">
    <property type="entry name" value="Sensory box sensor histidine kinase"/>
    <property type="match status" value="1"/>
</dbReference>
<keyword evidence="6" id="KW-0175">Coiled coil</keyword>
<dbReference type="InterPro" id="IPR001610">
    <property type="entry name" value="PAC"/>
</dbReference>
<dbReference type="CDD" id="cd00082">
    <property type="entry name" value="HisKA"/>
    <property type="match status" value="1"/>
</dbReference>
<dbReference type="InterPro" id="IPR004358">
    <property type="entry name" value="Sig_transdc_His_kin-like_C"/>
</dbReference>
<dbReference type="SMART" id="SM00387">
    <property type="entry name" value="HATPase_c"/>
    <property type="match status" value="1"/>
</dbReference>
<dbReference type="Gene3D" id="1.10.287.130">
    <property type="match status" value="1"/>
</dbReference>
<keyword evidence="5" id="KW-0418">Kinase</keyword>
<evidence type="ECO:0000256" key="2">
    <source>
        <dbReference type="ARBA" id="ARBA00012438"/>
    </source>
</evidence>
<dbReference type="SMART" id="SM00388">
    <property type="entry name" value="HisKA"/>
    <property type="match status" value="1"/>
</dbReference>
<feature type="domain" description="PAC" evidence="9">
    <location>
        <begin position="239"/>
        <end position="291"/>
    </location>
</feature>
<gene>
    <name evidence="10" type="ORF">I5M19_08550</name>
</gene>
<protein>
    <recommendedName>
        <fullName evidence="2">histidine kinase</fullName>
        <ecNumber evidence="2">2.7.13.3</ecNumber>
    </recommendedName>
</protein>
<evidence type="ECO:0000313" key="11">
    <source>
        <dbReference type="Proteomes" id="UP000613193"/>
    </source>
</evidence>
<evidence type="ECO:0000256" key="1">
    <source>
        <dbReference type="ARBA" id="ARBA00000085"/>
    </source>
</evidence>
<dbReference type="FunFam" id="3.30.565.10:FF:000006">
    <property type="entry name" value="Sensor histidine kinase WalK"/>
    <property type="match status" value="1"/>
</dbReference>
<dbReference type="InterPro" id="IPR013767">
    <property type="entry name" value="PAS_fold"/>
</dbReference>
<dbReference type="EMBL" id="JAEHFW010000001">
    <property type="protein sequence ID" value="MBK0379353.1"/>
    <property type="molecule type" value="Genomic_DNA"/>
</dbReference>
<dbReference type="AlphaFoldDB" id="A0A934PRC0"/>
<dbReference type="RefSeq" id="WP_200065787.1">
    <property type="nucleotide sequence ID" value="NZ_JAEHFW010000001.1"/>
</dbReference>
<organism evidence="10 11">
    <name type="scientific">Mucilaginibacter segetis</name>
    <dbReference type="NCBI Taxonomy" id="2793071"/>
    <lineage>
        <taxon>Bacteria</taxon>
        <taxon>Pseudomonadati</taxon>
        <taxon>Bacteroidota</taxon>
        <taxon>Sphingobacteriia</taxon>
        <taxon>Sphingobacteriales</taxon>
        <taxon>Sphingobacteriaceae</taxon>
        <taxon>Mucilaginibacter</taxon>
    </lineage>
</organism>
<dbReference type="Pfam" id="PF00512">
    <property type="entry name" value="HisKA"/>
    <property type="match status" value="1"/>
</dbReference>
<dbReference type="Gene3D" id="2.10.70.100">
    <property type="match status" value="1"/>
</dbReference>
<dbReference type="Gene3D" id="3.30.450.20">
    <property type="entry name" value="PAS domain"/>
    <property type="match status" value="4"/>
</dbReference>
<reference evidence="10" key="1">
    <citation type="submission" date="2020-12" db="EMBL/GenBank/DDBJ databases">
        <title>Bacterial novel species Mucilaginibacter sp. SD-g isolated from soil.</title>
        <authorList>
            <person name="Jung H.-Y."/>
        </authorList>
    </citation>
    <scope>NUCLEOTIDE SEQUENCE</scope>
    <source>
        <strain evidence="10">SD-g</strain>
    </source>
</reference>
<accession>A0A934PRC0</accession>
<dbReference type="Pfam" id="PF08448">
    <property type="entry name" value="PAS_4"/>
    <property type="match status" value="1"/>
</dbReference>
<dbReference type="GO" id="GO:0000155">
    <property type="term" value="F:phosphorelay sensor kinase activity"/>
    <property type="evidence" value="ECO:0007669"/>
    <property type="project" value="InterPro"/>
</dbReference>
<dbReference type="Pfam" id="PF08447">
    <property type="entry name" value="PAS_3"/>
    <property type="match status" value="2"/>
</dbReference>
<dbReference type="InterPro" id="IPR036890">
    <property type="entry name" value="HATPase_C_sf"/>
</dbReference>
<evidence type="ECO:0000259" key="8">
    <source>
        <dbReference type="PROSITE" id="PS50112"/>
    </source>
</evidence>
<evidence type="ECO:0000256" key="6">
    <source>
        <dbReference type="SAM" id="Coils"/>
    </source>
</evidence>
<dbReference type="InterPro" id="IPR013655">
    <property type="entry name" value="PAS_fold_3"/>
</dbReference>
<dbReference type="Proteomes" id="UP000613193">
    <property type="component" value="Unassembled WGS sequence"/>
</dbReference>
<evidence type="ECO:0000256" key="4">
    <source>
        <dbReference type="ARBA" id="ARBA00022679"/>
    </source>
</evidence>
<feature type="domain" description="Histidine kinase" evidence="7">
    <location>
        <begin position="546"/>
        <end position="760"/>
    </location>
</feature>
<dbReference type="PROSITE" id="PS50113">
    <property type="entry name" value="PAC"/>
    <property type="match status" value="3"/>
</dbReference>
<dbReference type="InterPro" id="IPR035965">
    <property type="entry name" value="PAS-like_dom_sf"/>
</dbReference>
<evidence type="ECO:0000259" key="9">
    <source>
        <dbReference type="PROSITE" id="PS50113"/>
    </source>
</evidence>
<sequence>MLSVYAQQTMVDTLPIGACVFMGPDHVVSAANGQMLSLWHKTEVIIGKALREAVPEILRGNFLELLQGVYERGETCREPDSEVKVVIGGERRRIYFDFSFKPLRDKDGHIYGIVHTAVETTDRVLALQELSALNEEMEASSEEVRATNEELLETQEHLERALAETAEAEERFRLATEAADVGTYDINLQTQAVVTSEQLANIFGLSGLVPSEMYVKAFHPDDLEKRQLAHQQALVTGRLFYEARIFRTDGALRWIRASGKVRYDAAGRPLRLLGTLMDITEQVSAKETERKLKTLADNSADLMSILDLNGVNSYINEAGKQLLGFESDEAVRTTPIADLHTPEDFEQVRREVLPGVMTTGKWVGIMNVRHLNTGEVFPVLNYTIRIDDPVSGQPLAVGAIMRDLRPELAAKKALADSEQLLRSVTSAAPTALWRTDAEGKLTYVNETWLSWTGRPLEAHLGRGWLQAVHPEDRQQVEDAFFSALPARSAFEVEFRMPPVSGEIRWYLNSGQPQLDSEGHFTGYVGACIDITAQKNLQQHKDDFISIASHELKTPVTSLKAALQLIDRLKDKPDPAMLSKLIIQSRKSAERVSSLIDDLLHVGRLQQKQMALNLSGFVLSQLLSNAAQPIGLSTGKHIRVQGALDLEIRADEQRIDQVITNFLTNAAKYAPNADRIDVTVTHDEQYARVSVTDYGPGIPADQLARLFERYYRVQEHTKTISGLGLGLYICKEIIERHGGQVGAESELGKGSSFWFTLPLRPVVI</sequence>
<dbReference type="SUPFAM" id="SSF47384">
    <property type="entry name" value="Homodimeric domain of signal transducing histidine kinase"/>
    <property type="match status" value="1"/>
</dbReference>
<comment type="catalytic activity">
    <reaction evidence="1">
        <text>ATP + protein L-histidine = ADP + protein N-phospho-L-histidine.</text>
        <dbReference type="EC" id="2.7.13.3"/>
    </reaction>
</comment>
<feature type="domain" description="PAS" evidence="8">
    <location>
        <begin position="417"/>
        <end position="487"/>
    </location>
</feature>
<feature type="coiled-coil region" evidence="6">
    <location>
        <begin position="123"/>
        <end position="178"/>
    </location>
</feature>
<dbReference type="InterPro" id="IPR003594">
    <property type="entry name" value="HATPase_dom"/>
</dbReference>
<dbReference type="PANTHER" id="PTHR43304">
    <property type="entry name" value="PHYTOCHROME-LIKE PROTEIN CPH1"/>
    <property type="match status" value="1"/>
</dbReference>
<name>A0A934PRC0_9SPHI</name>
<dbReference type="SMART" id="SM00091">
    <property type="entry name" value="PAS"/>
    <property type="match status" value="4"/>
</dbReference>
<evidence type="ECO:0000256" key="5">
    <source>
        <dbReference type="ARBA" id="ARBA00022777"/>
    </source>
</evidence>
<dbReference type="SMART" id="SM00086">
    <property type="entry name" value="PAC"/>
    <property type="match status" value="3"/>
</dbReference>
<dbReference type="InterPro" id="IPR000700">
    <property type="entry name" value="PAS-assoc_C"/>
</dbReference>
<feature type="domain" description="PAC" evidence="9">
    <location>
        <begin position="79"/>
        <end position="132"/>
    </location>
</feature>
<dbReference type="CDD" id="cd00075">
    <property type="entry name" value="HATPase"/>
    <property type="match status" value="1"/>
</dbReference>
<dbReference type="SUPFAM" id="SSF55785">
    <property type="entry name" value="PYP-like sensor domain (PAS domain)"/>
    <property type="match status" value="4"/>
</dbReference>
<dbReference type="SUPFAM" id="SSF55874">
    <property type="entry name" value="ATPase domain of HSP90 chaperone/DNA topoisomerase II/histidine kinase"/>
    <property type="match status" value="1"/>
</dbReference>
<dbReference type="InterPro" id="IPR052162">
    <property type="entry name" value="Sensor_kinase/Photoreceptor"/>
</dbReference>
<keyword evidence="3" id="KW-0597">Phosphoprotein</keyword>
<dbReference type="Gene3D" id="3.30.565.10">
    <property type="entry name" value="Histidine kinase-like ATPase, C-terminal domain"/>
    <property type="match status" value="1"/>
</dbReference>
<dbReference type="InterPro" id="IPR036097">
    <property type="entry name" value="HisK_dim/P_sf"/>
</dbReference>
<evidence type="ECO:0000256" key="3">
    <source>
        <dbReference type="ARBA" id="ARBA00022553"/>
    </source>
</evidence>
<dbReference type="InterPro" id="IPR013656">
    <property type="entry name" value="PAS_4"/>
</dbReference>
<feature type="domain" description="PAS" evidence="8">
    <location>
        <begin position="288"/>
        <end position="360"/>
    </location>
</feature>